<dbReference type="SUPFAM" id="SSF52777">
    <property type="entry name" value="CoA-dependent acyltransferases"/>
    <property type="match status" value="1"/>
</dbReference>
<sequence>MKKNLDVRRRKQAKFNLDFAMCCLFLPPIERDRAEKKMGTVCQEPPPLIRDIKVTVHDTSLVFPADPIPNEPFFLSNIDKVLNFDVQTIHFFPAHVEFTPDRVAERLKDALARILVHYKFLSGRLRLDAMTRQLQIECNSEGVGFVVASSECGLDDIGDLVYPNPAFERLVTKSMDILQHDNQPLGIVQVTSFTCGGFAMGISANHATFDGLSFKMFLQNLAALAADKPLAVEPCNDRRLLAARSPPRVSFPHPERLKLNVPQGQDASRPLVFTDAPEELDFKIFKLSPKDIARLKEKAAKDAGGLDSSYPKARVTSFNVVTAHIWRCKALSSCTDADDGGSKSRSSTLLYAVDIRPRLEPPLPRGYTGNAVLTAYATATRGELEEWPLGRLVEMVTEGAGRMTDEYARSAIDWGEVNMGFPHGEVLVSSWWRLGFADVEYPWGRPRYSCPLVYRRKDIILLVPDMVTASQNGGDGVNVLVALPGPEMAKFQSLFHKSLT</sequence>
<dbReference type="InterPro" id="IPR023213">
    <property type="entry name" value="CAT-like_dom_sf"/>
</dbReference>
<comment type="similarity">
    <text evidence="1">Belongs to the plant acyltransferase family.</text>
</comment>
<name>A0A8T0CYW8_CORYI</name>
<dbReference type="AlphaFoldDB" id="A0A8T0CYW8"/>
<dbReference type="PANTHER" id="PTHR31642:SF189">
    <property type="entry name" value="ACYLTRANSFERASE GLAUCE"/>
    <property type="match status" value="1"/>
</dbReference>
<accession>A0A8T0CYW8</accession>
<dbReference type="EMBL" id="MU089516">
    <property type="protein sequence ID" value="KAF7852334.1"/>
    <property type="molecule type" value="Genomic_DNA"/>
</dbReference>
<dbReference type="OrthoDB" id="671439at2759"/>
<evidence type="ECO:0000313" key="3">
    <source>
        <dbReference type="Proteomes" id="UP000806378"/>
    </source>
</evidence>
<proteinExistence type="inferred from homology"/>
<evidence type="ECO:0000313" key="2">
    <source>
        <dbReference type="EMBL" id="KAF7852334.1"/>
    </source>
</evidence>
<dbReference type="InterPro" id="IPR050317">
    <property type="entry name" value="Plant_Fungal_Acyltransferase"/>
</dbReference>
<keyword evidence="3" id="KW-1185">Reference proteome</keyword>
<dbReference type="Proteomes" id="UP000806378">
    <property type="component" value="Unassembled WGS sequence"/>
</dbReference>
<evidence type="ECO:0000256" key="1">
    <source>
        <dbReference type="ARBA" id="ARBA00009861"/>
    </source>
</evidence>
<gene>
    <name evidence="2" type="ORF">BT93_L0892</name>
</gene>
<dbReference type="GO" id="GO:0016747">
    <property type="term" value="F:acyltransferase activity, transferring groups other than amino-acyl groups"/>
    <property type="evidence" value="ECO:0007669"/>
    <property type="project" value="TreeGrafter"/>
</dbReference>
<reference evidence="2" key="1">
    <citation type="submission" date="2020-05" db="EMBL/GenBank/DDBJ databases">
        <title>WGS assembly of Corymbia citriodora subspecies variegata.</title>
        <authorList>
            <person name="Barry K."/>
            <person name="Hundley H."/>
            <person name="Shu S."/>
            <person name="Jenkins J."/>
            <person name="Grimwood J."/>
            <person name="Baten A."/>
        </authorList>
    </citation>
    <scope>NUCLEOTIDE SEQUENCE</scope>
    <source>
        <strain evidence="2">CV2-018</strain>
    </source>
</reference>
<organism evidence="2 3">
    <name type="scientific">Corymbia citriodora subsp. variegata</name>
    <dbReference type="NCBI Taxonomy" id="360336"/>
    <lineage>
        <taxon>Eukaryota</taxon>
        <taxon>Viridiplantae</taxon>
        <taxon>Streptophyta</taxon>
        <taxon>Embryophyta</taxon>
        <taxon>Tracheophyta</taxon>
        <taxon>Spermatophyta</taxon>
        <taxon>Magnoliopsida</taxon>
        <taxon>eudicotyledons</taxon>
        <taxon>Gunneridae</taxon>
        <taxon>Pentapetalae</taxon>
        <taxon>rosids</taxon>
        <taxon>malvids</taxon>
        <taxon>Myrtales</taxon>
        <taxon>Myrtaceae</taxon>
        <taxon>Myrtoideae</taxon>
        <taxon>Eucalypteae</taxon>
        <taxon>Corymbia</taxon>
    </lineage>
</organism>
<dbReference type="Gene3D" id="3.30.559.10">
    <property type="entry name" value="Chloramphenicol acetyltransferase-like domain"/>
    <property type="match status" value="2"/>
</dbReference>
<dbReference type="PANTHER" id="PTHR31642">
    <property type="entry name" value="TRICHOTHECENE 3-O-ACETYLTRANSFERASE"/>
    <property type="match status" value="1"/>
</dbReference>
<dbReference type="Pfam" id="PF02458">
    <property type="entry name" value="Transferase"/>
    <property type="match status" value="1"/>
</dbReference>
<comment type="caution">
    <text evidence="2">The sequence shown here is derived from an EMBL/GenBank/DDBJ whole genome shotgun (WGS) entry which is preliminary data.</text>
</comment>
<evidence type="ECO:0008006" key="4">
    <source>
        <dbReference type="Google" id="ProtNLM"/>
    </source>
</evidence>
<protein>
    <recommendedName>
        <fullName evidence="4">Omega-hydroxypalmitate O-feruloyl transferase</fullName>
    </recommendedName>
</protein>
<dbReference type="Gramene" id="rna-gnl|WGS:JABURB|Cocit.L0892.1">
    <property type="protein sequence ID" value="cds-KAF7852334.1"/>
    <property type="gene ID" value="gene-BT93_L0892"/>
</dbReference>